<evidence type="ECO:0000313" key="12">
    <source>
        <dbReference type="Proteomes" id="UP000095743"/>
    </source>
</evidence>
<dbReference type="GO" id="GO:0019677">
    <property type="term" value="P:NAD+ catabolic process"/>
    <property type="evidence" value="ECO:0007669"/>
    <property type="project" value="TreeGrafter"/>
</dbReference>
<dbReference type="GO" id="GO:0006742">
    <property type="term" value="P:NADP+ catabolic process"/>
    <property type="evidence" value="ECO:0007669"/>
    <property type="project" value="TreeGrafter"/>
</dbReference>
<evidence type="ECO:0000256" key="1">
    <source>
        <dbReference type="ARBA" id="ARBA00001946"/>
    </source>
</evidence>
<dbReference type="PROSITE" id="PS00893">
    <property type="entry name" value="NUDIX_BOX"/>
    <property type="match status" value="1"/>
</dbReference>
<dbReference type="NCBIfam" id="NF001299">
    <property type="entry name" value="PRK00241.1"/>
    <property type="match status" value="1"/>
</dbReference>
<reference evidence="11 12" key="1">
    <citation type="submission" date="2016-09" db="EMBL/GenBank/DDBJ databases">
        <title>Genomic analysis reveals versatility of anaerobic energy metabolism of Geosporobacter ferrireducens IRF9 of phylum Firmicutes.</title>
        <authorList>
            <person name="Kim S.-J."/>
        </authorList>
    </citation>
    <scope>NUCLEOTIDE SEQUENCE [LARGE SCALE GENOMIC DNA]</scope>
    <source>
        <strain evidence="11 12">IRF9</strain>
    </source>
</reference>
<dbReference type="KEGG" id="gfe:Gferi_23965"/>
<comment type="catalytic activity">
    <reaction evidence="9">
        <text>a 5'-end NAD(+)-phospho-ribonucleoside in mRNA + H2O = a 5'-end phospho-adenosine-phospho-ribonucleoside in mRNA + beta-nicotinamide D-ribonucleotide + 2 H(+)</text>
        <dbReference type="Rhea" id="RHEA:60876"/>
        <dbReference type="Rhea" id="RHEA-COMP:15698"/>
        <dbReference type="Rhea" id="RHEA-COMP:15719"/>
        <dbReference type="ChEBI" id="CHEBI:14649"/>
        <dbReference type="ChEBI" id="CHEBI:15377"/>
        <dbReference type="ChEBI" id="CHEBI:15378"/>
        <dbReference type="ChEBI" id="CHEBI:144029"/>
        <dbReference type="ChEBI" id="CHEBI:144051"/>
    </reaction>
    <physiologicalReaction direction="left-to-right" evidence="9">
        <dbReference type="Rhea" id="RHEA:60877"/>
    </physiologicalReaction>
</comment>
<sequence length="270" mass="30528">MYTEALNLDPTDKNTKSLWFLFCGNKLMVSLKEDKASIPVTEDISELQLELVRNQYIGKLGGIHCFCAEVNSEEDVPPQLKLLDLRQLMGLVDEEIFWMAGKAFQIMDWDRTFQFCGKCGSPTETIKNEHAKVCTSCKFINYPRISPAIIVAVVKDKQLLLARGKRFTAAIYSVLAGFAEPGETLEECVAREVMEEVGIKIKNISYFGSQPWPFPNSLMIAFTAEYESGEIKIDENELLDAGWFTAQNIPPRPSKISIASKLIDWFIENH</sequence>
<keyword evidence="7" id="KW-0460">Magnesium</keyword>
<dbReference type="InterPro" id="IPR050241">
    <property type="entry name" value="NAD-cap_RNA_hydrolase_NudC"/>
</dbReference>
<evidence type="ECO:0000256" key="7">
    <source>
        <dbReference type="ARBA" id="ARBA00022842"/>
    </source>
</evidence>
<keyword evidence="12" id="KW-1185">Reference proteome</keyword>
<dbReference type="GO" id="GO:0005829">
    <property type="term" value="C:cytosol"/>
    <property type="evidence" value="ECO:0007669"/>
    <property type="project" value="TreeGrafter"/>
</dbReference>
<evidence type="ECO:0000256" key="3">
    <source>
        <dbReference type="ARBA" id="ARBA00009595"/>
    </source>
</evidence>
<dbReference type="Proteomes" id="UP000095743">
    <property type="component" value="Chromosome"/>
</dbReference>
<dbReference type="InterPro" id="IPR015375">
    <property type="entry name" value="NADH_PPase-like_N"/>
</dbReference>
<dbReference type="GO" id="GO:0035529">
    <property type="term" value="F:NADH pyrophosphatase activity"/>
    <property type="evidence" value="ECO:0007669"/>
    <property type="project" value="TreeGrafter"/>
</dbReference>
<evidence type="ECO:0000256" key="4">
    <source>
        <dbReference type="ARBA" id="ARBA00012381"/>
    </source>
</evidence>
<dbReference type="STRING" id="1424294.Gferi_23965"/>
<feature type="domain" description="Nudix hydrolase" evidence="10">
    <location>
        <begin position="143"/>
        <end position="268"/>
    </location>
</feature>
<dbReference type="Pfam" id="PF09297">
    <property type="entry name" value="Zn_ribbon_NUD"/>
    <property type="match status" value="1"/>
</dbReference>
<evidence type="ECO:0000256" key="9">
    <source>
        <dbReference type="ARBA" id="ARBA00023679"/>
    </source>
</evidence>
<dbReference type="OrthoDB" id="9787476at2"/>
<dbReference type="EMBL" id="CP017269">
    <property type="protein sequence ID" value="AOT72333.1"/>
    <property type="molecule type" value="Genomic_DNA"/>
</dbReference>
<evidence type="ECO:0000259" key="10">
    <source>
        <dbReference type="PROSITE" id="PS51462"/>
    </source>
</evidence>
<dbReference type="EC" id="3.6.1.22" evidence="4"/>
<dbReference type="InterPro" id="IPR015376">
    <property type="entry name" value="Znr_NADH_PPase"/>
</dbReference>
<dbReference type="InterPro" id="IPR020084">
    <property type="entry name" value="NUDIX_hydrolase_CS"/>
</dbReference>
<evidence type="ECO:0000256" key="8">
    <source>
        <dbReference type="ARBA" id="ARBA00023027"/>
    </source>
</evidence>
<dbReference type="RefSeq" id="WP_069980642.1">
    <property type="nucleotide sequence ID" value="NZ_CP017269.1"/>
</dbReference>
<keyword evidence="8" id="KW-0520">NAD</keyword>
<accession>A0A1D8GN64</accession>
<evidence type="ECO:0000256" key="2">
    <source>
        <dbReference type="ARBA" id="ARBA00001947"/>
    </source>
</evidence>
<protein>
    <recommendedName>
        <fullName evidence="4">NAD(+) diphosphatase</fullName>
        <ecNumber evidence="4">3.6.1.22</ecNumber>
    </recommendedName>
</protein>
<proteinExistence type="inferred from homology"/>
<comment type="cofactor">
    <cofactor evidence="1">
        <name>Mg(2+)</name>
        <dbReference type="ChEBI" id="CHEBI:18420"/>
    </cofactor>
</comment>
<dbReference type="InterPro" id="IPR015797">
    <property type="entry name" value="NUDIX_hydrolase-like_dom_sf"/>
</dbReference>
<dbReference type="PROSITE" id="PS51462">
    <property type="entry name" value="NUDIX"/>
    <property type="match status" value="1"/>
</dbReference>
<keyword evidence="6" id="KW-0378">Hydrolase</keyword>
<dbReference type="AlphaFoldDB" id="A0A1D8GN64"/>
<gene>
    <name evidence="11" type="ORF">Gferi_23965</name>
</gene>
<comment type="cofactor">
    <cofactor evidence="2">
        <name>Zn(2+)</name>
        <dbReference type="ChEBI" id="CHEBI:29105"/>
    </cofactor>
</comment>
<dbReference type="Pfam" id="PF09296">
    <property type="entry name" value="NUDIX-like"/>
    <property type="match status" value="1"/>
</dbReference>
<dbReference type="Gene3D" id="3.90.79.10">
    <property type="entry name" value="Nucleoside Triphosphate Pyrophosphohydrolase"/>
    <property type="match status" value="1"/>
</dbReference>
<dbReference type="InterPro" id="IPR049734">
    <property type="entry name" value="NudC-like_C"/>
</dbReference>
<dbReference type="Gene3D" id="3.90.79.20">
    <property type="match status" value="1"/>
</dbReference>
<dbReference type="CDD" id="cd03429">
    <property type="entry name" value="NUDIX_NADH_pyrophosphatase_Nudt13"/>
    <property type="match status" value="1"/>
</dbReference>
<dbReference type="PANTHER" id="PTHR42904">
    <property type="entry name" value="NUDIX HYDROLASE, NUDC SUBFAMILY"/>
    <property type="match status" value="1"/>
</dbReference>
<organism evidence="11 12">
    <name type="scientific">Geosporobacter ferrireducens</name>
    <dbReference type="NCBI Taxonomy" id="1424294"/>
    <lineage>
        <taxon>Bacteria</taxon>
        <taxon>Bacillati</taxon>
        <taxon>Bacillota</taxon>
        <taxon>Clostridia</taxon>
        <taxon>Peptostreptococcales</taxon>
        <taxon>Thermotaleaceae</taxon>
        <taxon>Geosporobacter</taxon>
    </lineage>
</organism>
<evidence type="ECO:0000313" key="11">
    <source>
        <dbReference type="EMBL" id="AOT72333.1"/>
    </source>
</evidence>
<evidence type="ECO:0000256" key="5">
    <source>
        <dbReference type="ARBA" id="ARBA00022723"/>
    </source>
</evidence>
<dbReference type="InterPro" id="IPR000086">
    <property type="entry name" value="NUDIX_hydrolase_dom"/>
</dbReference>
<dbReference type="Pfam" id="PF00293">
    <property type="entry name" value="NUDIX"/>
    <property type="match status" value="1"/>
</dbReference>
<name>A0A1D8GN64_9FIRM</name>
<dbReference type="GO" id="GO:0046872">
    <property type="term" value="F:metal ion binding"/>
    <property type="evidence" value="ECO:0007669"/>
    <property type="project" value="UniProtKB-KW"/>
</dbReference>
<evidence type="ECO:0000256" key="6">
    <source>
        <dbReference type="ARBA" id="ARBA00022801"/>
    </source>
</evidence>
<keyword evidence="5" id="KW-0479">Metal-binding</keyword>
<dbReference type="SUPFAM" id="SSF55811">
    <property type="entry name" value="Nudix"/>
    <property type="match status" value="2"/>
</dbReference>
<comment type="similarity">
    <text evidence="3">Belongs to the Nudix hydrolase family. NudC subfamily.</text>
</comment>
<dbReference type="PANTHER" id="PTHR42904:SF6">
    <property type="entry name" value="NAD-CAPPED RNA HYDROLASE NUDT12"/>
    <property type="match status" value="1"/>
</dbReference>